<keyword evidence="1" id="KW-0812">Transmembrane</keyword>
<dbReference type="KEGG" id="kphy:AOZ06_16670"/>
<name>A0A0N9I1L6_9PSEU</name>
<evidence type="ECO:0000313" key="2">
    <source>
        <dbReference type="EMBL" id="ALG08324.1"/>
    </source>
</evidence>
<feature type="transmembrane region" description="Helical" evidence="1">
    <location>
        <begin position="32"/>
        <end position="55"/>
    </location>
</feature>
<keyword evidence="3" id="KW-1185">Reference proteome</keyword>
<proteinExistence type="predicted"/>
<gene>
    <name evidence="2" type="ORF">AOZ06_16670</name>
</gene>
<protein>
    <submittedName>
        <fullName evidence="2">Uncharacterized protein</fullName>
    </submittedName>
</protein>
<keyword evidence="1" id="KW-0472">Membrane</keyword>
<accession>A0A0N9I1L6</accession>
<reference evidence="2 3" key="1">
    <citation type="submission" date="2015-07" db="EMBL/GenBank/DDBJ databases">
        <title>Genome sequencing of Kibdelosporangium phytohabitans.</title>
        <authorList>
            <person name="Qin S."/>
            <person name="Xing K."/>
        </authorList>
    </citation>
    <scope>NUCLEOTIDE SEQUENCE [LARGE SCALE GENOMIC DNA]</scope>
    <source>
        <strain evidence="2 3">KLBMP1111</strain>
    </source>
</reference>
<feature type="transmembrane region" description="Helical" evidence="1">
    <location>
        <begin position="5"/>
        <end position="26"/>
    </location>
</feature>
<dbReference type="EMBL" id="CP012752">
    <property type="protein sequence ID" value="ALG08324.1"/>
    <property type="molecule type" value="Genomic_DNA"/>
</dbReference>
<dbReference type="Proteomes" id="UP000063699">
    <property type="component" value="Chromosome"/>
</dbReference>
<evidence type="ECO:0000313" key="3">
    <source>
        <dbReference type="Proteomes" id="UP000063699"/>
    </source>
</evidence>
<evidence type="ECO:0000256" key="1">
    <source>
        <dbReference type="SAM" id="Phobius"/>
    </source>
</evidence>
<organism evidence="2 3">
    <name type="scientific">Kibdelosporangium phytohabitans</name>
    <dbReference type="NCBI Taxonomy" id="860235"/>
    <lineage>
        <taxon>Bacteria</taxon>
        <taxon>Bacillati</taxon>
        <taxon>Actinomycetota</taxon>
        <taxon>Actinomycetes</taxon>
        <taxon>Pseudonocardiales</taxon>
        <taxon>Pseudonocardiaceae</taxon>
        <taxon>Kibdelosporangium</taxon>
    </lineage>
</organism>
<keyword evidence="1" id="KW-1133">Transmembrane helix</keyword>
<dbReference type="AlphaFoldDB" id="A0A0N9I1L6"/>
<sequence length="70" mass="7685">MRKGVVVWTSNALLVALLGLGAYFAFGSATVNWWGVGTVVLLTLAVCAVQLYLLYRRPERPDKRDSDQAS</sequence>